<comment type="caution">
    <text evidence="3">The sequence shown here is derived from an EMBL/GenBank/DDBJ whole genome shotgun (WGS) entry which is preliminary data.</text>
</comment>
<dbReference type="Proteomes" id="UP001197875">
    <property type="component" value="Unassembled WGS sequence"/>
</dbReference>
<dbReference type="AlphaFoldDB" id="A0AAE3DTI7"/>
<gene>
    <name evidence="3" type="ORF">LKD71_10815</name>
</gene>
<reference evidence="3 4" key="1">
    <citation type="submission" date="2021-10" db="EMBL/GenBank/DDBJ databases">
        <title>Anaerobic single-cell dispensing facilitates the cultivation of human gut bacteria.</title>
        <authorList>
            <person name="Afrizal A."/>
        </authorList>
    </citation>
    <scope>NUCLEOTIDE SEQUENCE [LARGE SCALE GENOMIC DNA]</scope>
    <source>
        <strain evidence="3 4">CLA-AA-H277</strain>
    </source>
</reference>
<dbReference type="InterPro" id="IPR051450">
    <property type="entry name" value="Gfo/Idh/MocA_Oxidoreductases"/>
</dbReference>
<dbReference type="PANTHER" id="PTHR43377">
    <property type="entry name" value="BILIVERDIN REDUCTASE A"/>
    <property type="match status" value="1"/>
</dbReference>
<dbReference type="PANTHER" id="PTHR43377:SF1">
    <property type="entry name" value="BILIVERDIN REDUCTASE A"/>
    <property type="match status" value="1"/>
</dbReference>
<dbReference type="RefSeq" id="WP_178044665.1">
    <property type="nucleotide sequence ID" value="NZ_JAJEPR010000017.1"/>
</dbReference>
<evidence type="ECO:0000259" key="1">
    <source>
        <dbReference type="Pfam" id="PF01408"/>
    </source>
</evidence>
<dbReference type="InterPro" id="IPR055170">
    <property type="entry name" value="GFO_IDH_MocA-like_dom"/>
</dbReference>
<evidence type="ECO:0000313" key="4">
    <source>
        <dbReference type="Proteomes" id="UP001197875"/>
    </source>
</evidence>
<evidence type="ECO:0000313" key="3">
    <source>
        <dbReference type="EMBL" id="MCC2190291.1"/>
    </source>
</evidence>
<keyword evidence="4" id="KW-1185">Reference proteome</keyword>
<feature type="domain" description="GFO/IDH/MocA-like oxidoreductase" evidence="2">
    <location>
        <begin position="132"/>
        <end position="230"/>
    </location>
</feature>
<dbReference type="Gene3D" id="3.40.50.720">
    <property type="entry name" value="NAD(P)-binding Rossmann-like Domain"/>
    <property type="match status" value="1"/>
</dbReference>
<organism evidence="3 4">
    <name type="scientific">Fusicatenibacter faecihominis</name>
    <dbReference type="NCBI Taxonomy" id="2881276"/>
    <lineage>
        <taxon>Bacteria</taxon>
        <taxon>Bacillati</taxon>
        <taxon>Bacillota</taxon>
        <taxon>Clostridia</taxon>
        <taxon>Lachnospirales</taxon>
        <taxon>Lachnospiraceae</taxon>
        <taxon>Fusicatenibacter</taxon>
    </lineage>
</organism>
<dbReference type="SUPFAM" id="SSF55347">
    <property type="entry name" value="Glyceraldehyde-3-phosphate dehydrogenase-like, C-terminal domain"/>
    <property type="match status" value="1"/>
</dbReference>
<evidence type="ECO:0000259" key="2">
    <source>
        <dbReference type="Pfam" id="PF22725"/>
    </source>
</evidence>
<dbReference type="Pfam" id="PF01408">
    <property type="entry name" value="GFO_IDH_MocA"/>
    <property type="match status" value="1"/>
</dbReference>
<dbReference type="Gene3D" id="3.30.360.10">
    <property type="entry name" value="Dihydrodipicolinate Reductase, domain 2"/>
    <property type="match status" value="1"/>
</dbReference>
<accession>A0AAE3DTI7</accession>
<sequence>MKIGIIGCGGMGTTHYLSLRALAEQEGVEVTCIAECRKEFLDKAASYFPNARTYEYGMDLIKNEELDIVHICLPSYMHAEHAIAALEKGMNVFVEKPVCLTEEDCQALLDAEKRSGKKVMVGQVVRSFKEYKFLKEAYDSGRYGKLKSMVMQRISGDVRWGFENWFQDEKKSGSVVLDLHVHDLDFIRYMLGEPKSMDVKATEFPSGMVNQIVASYEYDDTFVTAEGIWDISPSLKFHATYRACFEKATLVFDSGATPSLEIYKPDGEVEIPELPSEYEEESDVAGINISNLGPYFTEIKYFFECVRDDKPVELAPLSEGVKSAELAIKEWKMAKEYIEKKKHH</sequence>
<feature type="domain" description="Gfo/Idh/MocA-like oxidoreductase N-terminal" evidence="1">
    <location>
        <begin position="1"/>
        <end position="122"/>
    </location>
</feature>
<dbReference type="InterPro" id="IPR036291">
    <property type="entry name" value="NAD(P)-bd_dom_sf"/>
</dbReference>
<proteinExistence type="predicted"/>
<dbReference type="EMBL" id="JAJEPR010000017">
    <property type="protein sequence ID" value="MCC2190291.1"/>
    <property type="molecule type" value="Genomic_DNA"/>
</dbReference>
<dbReference type="GO" id="GO:0000166">
    <property type="term" value="F:nucleotide binding"/>
    <property type="evidence" value="ECO:0007669"/>
    <property type="project" value="InterPro"/>
</dbReference>
<dbReference type="InterPro" id="IPR000683">
    <property type="entry name" value="Gfo/Idh/MocA-like_OxRdtase_N"/>
</dbReference>
<dbReference type="SUPFAM" id="SSF51735">
    <property type="entry name" value="NAD(P)-binding Rossmann-fold domains"/>
    <property type="match status" value="1"/>
</dbReference>
<name>A0AAE3DTI7_9FIRM</name>
<protein>
    <submittedName>
        <fullName evidence="3">Gfo/Idh/MocA family oxidoreductase</fullName>
    </submittedName>
</protein>
<dbReference type="Pfam" id="PF22725">
    <property type="entry name" value="GFO_IDH_MocA_C3"/>
    <property type="match status" value="1"/>
</dbReference>